<gene>
    <name evidence="1" type="ORF">NECAME_09972</name>
</gene>
<dbReference type="EMBL" id="KI659598">
    <property type="protein sequence ID" value="ETN79166.1"/>
    <property type="molecule type" value="Genomic_DNA"/>
</dbReference>
<dbReference type="AlphaFoldDB" id="W2TD99"/>
<protein>
    <submittedName>
        <fullName evidence="1">Uncharacterized protein</fullName>
    </submittedName>
</protein>
<proteinExistence type="predicted"/>
<dbReference type="KEGG" id="nai:NECAME_09972"/>
<accession>W2TD99</accession>
<sequence length="61" mass="7041">MNLVMTIVCPRSLALVITLVANIVIKKNKANKFCHKGSLKMQEHNEDAKIFEETSRRYFSM</sequence>
<name>W2TD99_NECAM</name>
<dbReference type="Proteomes" id="UP000053676">
    <property type="component" value="Unassembled WGS sequence"/>
</dbReference>
<organism evidence="1 2">
    <name type="scientific">Necator americanus</name>
    <name type="common">Human hookworm</name>
    <dbReference type="NCBI Taxonomy" id="51031"/>
    <lineage>
        <taxon>Eukaryota</taxon>
        <taxon>Metazoa</taxon>
        <taxon>Ecdysozoa</taxon>
        <taxon>Nematoda</taxon>
        <taxon>Chromadorea</taxon>
        <taxon>Rhabditida</taxon>
        <taxon>Rhabditina</taxon>
        <taxon>Rhabditomorpha</taxon>
        <taxon>Strongyloidea</taxon>
        <taxon>Ancylostomatidae</taxon>
        <taxon>Bunostominae</taxon>
        <taxon>Necator</taxon>
    </lineage>
</organism>
<evidence type="ECO:0000313" key="1">
    <source>
        <dbReference type="EMBL" id="ETN79166.1"/>
    </source>
</evidence>
<reference evidence="2" key="1">
    <citation type="journal article" date="2014" name="Nat. Genet.">
        <title>Genome of the human hookworm Necator americanus.</title>
        <authorList>
            <person name="Tang Y.T."/>
            <person name="Gao X."/>
            <person name="Rosa B.A."/>
            <person name="Abubucker S."/>
            <person name="Hallsworth-Pepin K."/>
            <person name="Martin J."/>
            <person name="Tyagi R."/>
            <person name="Heizer E."/>
            <person name="Zhang X."/>
            <person name="Bhonagiri-Palsikar V."/>
            <person name="Minx P."/>
            <person name="Warren W.C."/>
            <person name="Wang Q."/>
            <person name="Zhan B."/>
            <person name="Hotez P.J."/>
            <person name="Sternberg P.W."/>
            <person name="Dougall A."/>
            <person name="Gaze S.T."/>
            <person name="Mulvenna J."/>
            <person name="Sotillo J."/>
            <person name="Ranganathan S."/>
            <person name="Rabelo E.M."/>
            <person name="Wilson R.K."/>
            <person name="Felgner P.L."/>
            <person name="Bethony J."/>
            <person name="Hawdon J.M."/>
            <person name="Gasser R.B."/>
            <person name="Loukas A."/>
            <person name="Mitreva M."/>
        </authorList>
    </citation>
    <scope>NUCLEOTIDE SEQUENCE [LARGE SCALE GENOMIC DNA]</scope>
</reference>
<keyword evidence="2" id="KW-1185">Reference proteome</keyword>
<evidence type="ECO:0000313" key="2">
    <source>
        <dbReference type="Proteomes" id="UP000053676"/>
    </source>
</evidence>